<comment type="caution">
    <text evidence="3">The sequence shown here is derived from an EMBL/GenBank/DDBJ whole genome shotgun (WGS) entry which is preliminary data.</text>
</comment>
<evidence type="ECO:0000259" key="1">
    <source>
        <dbReference type="Pfam" id="PF01408"/>
    </source>
</evidence>
<protein>
    <submittedName>
        <fullName evidence="3">Oxidoreductase, NAD-binding domain protein</fullName>
    </submittedName>
</protein>
<dbReference type="AlphaFoldDB" id="A0A133KCK6"/>
<reference evidence="4" key="1">
    <citation type="submission" date="2016-01" db="EMBL/GenBank/DDBJ databases">
        <authorList>
            <person name="Mitreva M."/>
            <person name="Pepin K.H."/>
            <person name="Mihindukulasuriya K.A."/>
            <person name="Fulton R."/>
            <person name="Fronick C."/>
            <person name="O'Laughlin M."/>
            <person name="Miner T."/>
            <person name="Herter B."/>
            <person name="Rosa B.A."/>
            <person name="Cordes M."/>
            <person name="Tomlinson C."/>
            <person name="Wollam A."/>
            <person name="Palsikar V.B."/>
            <person name="Mardis E.R."/>
            <person name="Wilson R.K."/>
        </authorList>
    </citation>
    <scope>NUCLEOTIDE SEQUENCE [LARGE SCALE GENOMIC DNA]</scope>
    <source>
        <strain evidence="4">GED7749B</strain>
    </source>
</reference>
<accession>A0A133KCK6</accession>
<dbReference type="SUPFAM" id="SSF55347">
    <property type="entry name" value="Glyceraldehyde-3-phosphate dehydrogenase-like, C-terminal domain"/>
    <property type="match status" value="1"/>
</dbReference>
<dbReference type="InterPro" id="IPR036291">
    <property type="entry name" value="NAD(P)-bd_dom_sf"/>
</dbReference>
<feature type="domain" description="Gfo/Idh/MocA-like oxidoreductase N-terminal" evidence="1">
    <location>
        <begin position="8"/>
        <end position="124"/>
    </location>
</feature>
<dbReference type="EMBL" id="LRPN01000177">
    <property type="protein sequence ID" value="KWZ77269.1"/>
    <property type="molecule type" value="Genomic_DNA"/>
</dbReference>
<dbReference type="PANTHER" id="PTHR43054">
    <property type="match status" value="1"/>
</dbReference>
<organism evidence="3 4">
    <name type="scientific">Heyndrickxia coagulans</name>
    <name type="common">Weizmannia coagulans</name>
    <dbReference type="NCBI Taxonomy" id="1398"/>
    <lineage>
        <taxon>Bacteria</taxon>
        <taxon>Bacillati</taxon>
        <taxon>Bacillota</taxon>
        <taxon>Bacilli</taxon>
        <taxon>Bacillales</taxon>
        <taxon>Bacillaceae</taxon>
        <taxon>Heyndrickxia</taxon>
    </lineage>
</organism>
<name>A0A133KCK6_HEYCO</name>
<dbReference type="GO" id="GO:0000166">
    <property type="term" value="F:nucleotide binding"/>
    <property type="evidence" value="ECO:0007669"/>
    <property type="project" value="InterPro"/>
</dbReference>
<dbReference type="SUPFAM" id="SSF51735">
    <property type="entry name" value="NAD(P)-binding Rossmann-fold domains"/>
    <property type="match status" value="1"/>
</dbReference>
<dbReference type="Gene3D" id="3.30.360.10">
    <property type="entry name" value="Dihydrodipicolinate Reductase, domain 2"/>
    <property type="match status" value="1"/>
</dbReference>
<dbReference type="InterPro" id="IPR055170">
    <property type="entry name" value="GFO_IDH_MocA-like_dom"/>
</dbReference>
<dbReference type="PANTHER" id="PTHR43054:SF1">
    <property type="entry name" value="SCYLLO-INOSITOL 2-DEHYDROGENASE (NADP(+)) IOLU"/>
    <property type="match status" value="1"/>
</dbReference>
<evidence type="ECO:0000313" key="3">
    <source>
        <dbReference type="EMBL" id="KWZ77269.1"/>
    </source>
</evidence>
<evidence type="ECO:0000313" key="4">
    <source>
        <dbReference type="Proteomes" id="UP000070376"/>
    </source>
</evidence>
<dbReference type="Pfam" id="PF01408">
    <property type="entry name" value="GFO_IDH_MocA"/>
    <property type="match status" value="1"/>
</dbReference>
<gene>
    <name evidence="3" type="ORF">HMPREF3213_03458</name>
</gene>
<sequence>MRKGSDAMRFATVGTSWITSAFIEAAKLSGKLTLEAVYSRKKESAEQMAEKHGAPNMFTDLEEMAKNENIDAIYIASPNALHFEQVLVFLKNKKHVICEKPIFSNTEEFKEAFRVADQNGVFLFEAIRNIHYPNTALLKEKLKDVGQIRTGIFQYVQYSSRYDKFLAGEEPNVFSRNFSGGALMDLGVYPLSLAVWLFGAPKDSRYFPVLLRNGIDGAGTLVLQYEGFNITVICSKISHSYIPSEIHGEKGSIMIEGISELEKMKFADVRTKEPVLFSRKQEAQNMMYEINDFADIIAQNDRKTYETLRQSSYEVLSVIEKSRKQNGIIFKTDRN</sequence>
<dbReference type="PATRIC" id="fig|1398.22.peg.3465"/>
<dbReference type="Proteomes" id="UP000070376">
    <property type="component" value="Unassembled WGS sequence"/>
</dbReference>
<dbReference type="InterPro" id="IPR000683">
    <property type="entry name" value="Gfo/Idh/MocA-like_OxRdtase_N"/>
</dbReference>
<feature type="domain" description="GFO/IDH/MocA-like oxidoreductase" evidence="2">
    <location>
        <begin position="149"/>
        <end position="253"/>
    </location>
</feature>
<proteinExistence type="predicted"/>
<dbReference type="Gene3D" id="3.40.50.720">
    <property type="entry name" value="NAD(P)-binding Rossmann-like Domain"/>
    <property type="match status" value="1"/>
</dbReference>
<dbReference type="Pfam" id="PF22725">
    <property type="entry name" value="GFO_IDH_MocA_C3"/>
    <property type="match status" value="1"/>
</dbReference>
<evidence type="ECO:0000259" key="2">
    <source>
        <dbReference type="Pfam" id="PF22725"/>
    </source>
</evidence>